<dbReference type="SUPFAM" id="SSF53850">
    <property type="entry name" value="Periplasmic binding protein-like II"/>
    <property type="match status" value="1"/>
</dbReference>
<protein>
    <submittedName>
        <fullName evidence="7">LysR family transcriptional regulator</fullName>
    </submittedName>
</protein>
<organism evidence="7 8">
    <name type="scientific">Chenggangzhangella methanolivorans</name>
    <dbReference type="NCBI Taxonomy" id="1437009"/>
    <lineage>
        <taxon>Bacteria</taxon>
        <taxon>Pseudomonadati</taxon>
        <taxon>Pseudomonadota</taxon>
        <taxon>Alphaproteobacteria</taxon>
        <taxon>Hyphomicrobiales</taxon>
        <taxon>Methylopilaceae</taxon>
        <taxon>Chenggangzhangella</taxon>
    </lineage>
</organism>
<evidence type="ECO:0000256" key="2">
    <source>
        <dbReference type="ARBA" id="ARBA00023015"/>
    </source>
</evidence>
<feature type="domain" description="LysR substrate-binding" evidence="6">
    <location>
        <begin position="88"/>
        <end position="287"/>
    </location>
</feature>
<dbReference type="Gene3D" id="1.10.10.10">
    <property type="entry name" value="Winged helix-like DNA-binding domain superfamily/Winged helix DNA-binding domain"/>
    <property type="match status" value="1"/>
</dbReference>
<reference evidence="7" key="1">
    <citation type="submission" date="2021-08" db="EMBL/GenBank/DDBJ databases">
        <authorList>
            <person name="Zhang H."/>
            <person name="Xu M."/>
            <person name="Yu Z."/>
            <person name="Yang L."/>
            <person name="Cai Y."/>
        </authorList>
    </citation>
    <scope>NUCLEOTIDE SEQUENCE</scope>
    <source>
        <strain evidence="7">CHL1</strain>
    </source>
</reference>
<dbReference type="RefSeq" id="WP_261403854.1">
    <property type="nucleotide sequence ID" value="NZ_CP081869.1"/>
</dbReference>
<dbReference type="GO" id="GO:0043565">
    <property type="term" value="F:sequence-specific DNA binding"/>
    <property type="evidence" value="ECO:0007669"/>
    <property type="project" value="TreeGrafter"/>
</dbReference>
<dbReference type="AlphaFoldDB" id="A0A9E6UQ98"/>
<accession>A0A9E6UQ98</accession>
<dbReference type="GO" id="GO:0003700">
    <property type="term" value="F:DNA-binding transcription factor activity"/>
    <property type="evidence" value="ECO:0007669"/>
    <property type="project" value="InterPro"/>
</dbReference>
<keyword evidence="8" id="KW-1185">Reference proteome</keyword>
<proteinExistence type="inferred from homology"/>
<dbReference type="PANTHER" id="PTHR30537:SF5">
    <property type="entry name" value="HTH-TYPE TRANSCRIPTIONAL ACTIVATOR TTDR-RELATED"/>
    <property type="match status" value="1"/>
</dbReference>
<dbReference type="InterPro" id="IPR036388">
    <property type="entry name" value="WH-like_DNA-bd_sf"/>
</dbReference>
<dbReference type="Pfam" id="PF00126">
    <property type="entry name" value="HTH_1"/>
    <property type="match status" value="1"/>
</dbReference>
<dbReference type="InterPro" id="IPR005119">
    <property type="entry name" value="LysR_subst-bd"/>
</dbReference>
<evidence type="ECO:0000256" key="4">
    <source>
        <dbReference type="ARBA" id="ARBA00023163"/>
    </source>
</evidence>
<dbReference type="Proteomes" id="UP000825701">
    <property type="component" value="Chromosome"/>
</dbReference>
<evidence type="ECO:0000259" key="5">
    <source>
        <dbReference type="Pfam" id="PF00126"/>
    </source>
</evidence>
<evidence type="ECO:0000259" key="6">
    <source>
        <dbReference type="Pfam" id="PF03466"/>
    </source>
</evidence>
<dbReference type="SUPFAM" id="SSF46785">
    <property type="entry name" value="Winged helix' DNA-binding domain"/>
    <property type="match status" value="1"/>
</dbReference>
<dbReference type="InterPro" id="IPR036390">
    <property type="entry name" value="WH_DNA-bd_sf"/>
</dbReference>
<feature type="domain" description="HTH lysR-type" evidence="5">
    <location>
        <begin position="5"/>
        <end position="62"/>
    </location>
</feature>
<keyword evidence="3" id="KW-0238">DNA-binding</keyword>
<keyword evidence="2" id="KW-0805">Transcription regulation</keyword>
<name>A0A9E6UQ98_9HYPH</name>
<dbReference type="Gene3D" id="3.40.190.290">
    <property type="match status" value="1"/>
</dbReference>
<evidence type="ECO:0000313" key="8">
    <source>
        <dbReference type="Proteomes" id="UP000825701"/>
    </source>
</evidence>
<dbReference type="KEGG" id="cmet:K6K41_02920"/>
<evidence type="ECO:0000313" key="7">
    <source>
        <dbReference type="EMBL" id="QZO00680.1"/>
    </source>
</evidence>
<gene>
    <name evidence="7" type="ORF">K6K41_02920</name>
</gene>
<dbReference type="FunFam" id="1.10.10.10:FF:000001">
    <property type="entry name" value="LysR family transcriptional regulator"/>
    <property type="match status" value="1"/>
</dbReference>
<evidence type="ECO:0000256" key="1">
    <source>
        <dbReference type="ARBA" id="ARBA00009437"/>
    </source>
</evidence>
<sequence>MDLGDVALFCSIASTGSLSGAGRQAGLSPMAVSRRLAALEKELGVRLFHRTTRSVALTGDGETFLPLAQSMLEAREAAASAFAERREAGLSGVLKITAPNLIGRSIVVPLAVWLMAENPLLKVDLTLSDGIVDIVAAGIDVAIRVATLQESGLIAIKVADNPRILCAAPGHVRAHGAPRTLAELDDHVCLTLHAIDAWVFSRAGERVAKRVAGRLSASSVDAVRAACRAGAGFALLTFWDVAEDLANGSLVAVPLDDAETEPLAIWAVLPTRRHVPARVRRLIEEMKVRLSKSPG</sequence>
<evidence type="ECO:0000256" key="3">
    <source>
        <dbReference type="ARBA" id="ARBA00023125"/>
    </source>
</evidence>
<dbReference type="CDD" id="cd08422">
    <property type="entry name" value="PBP2_CrgA_like"/>
    <property type="match status" value="1"/>
</dbReference>
<dbReference type="InterPro" id="IPR058163">
    <property type="entry name" value="LysR-type_TF_proteobact-type"/>
</dbReference>
<dbReference type="EMBL" id="CP081869">
    <property type="protein sequence ID" value="QZO00680.1"/>
    <property type="molecule type" value="Genomic_DNA"/>
</dbReference>
<dbReference type="PANTHER" id="PTHR30537">
    <property type="entry name" value="HTH-TYPE TRANSCRIPTIONAL REGULATOR"/>
    <property type="match status" value="1"/>
</dbReference>
<dbReference type="GO" id="GO:0006351">
    <property type="term" value="P:DNA-templated transcription"/>
    <property type="evidence" value="ECO:0007669"/>
    <property type="project" value="TreeGrafter"/>
</dbReference>
<comment type="similarity">
    <text evidence="1">Belongs to the LysR transcriptional regulatory family.</text>
</comment>
<dbReference type="Pfam" id="PF03466">
    <property type="entry name" value="LysR_substrate"/>
    <property type="match status" value="1"/>
</dbReference>
<dbReference type="InterPro" id="IPR000847">
    <property type="entry name" value="LysR_HTH_N"/>
</dbReference>
<keyword evidence="4" id="KW-0804">Transcription</keyword>